<proteinExistence type="predicted"/>
<evidence type="ECO:0000313" key="2">
    <source>
        <dbReference type="Proteomes" id="UP000078503"/>
    </source>
</evidence>
<evidence type="ECO:0000313" key="1">
    <source>
        <dbReference type="EMBL" id="OAN11165.1"/>
    </source>
</evidence>
<comment type="caution">
    <text evidence="1">The sequence shown here is derived from an EMBL/GenBank/DDBJ whole genome shotgun (WGS) entry which is preliminary data.</text>
</comment>
<dbReference type="OrthoDB" id="9945988at2"/>
<dbReference type="RefSeq" id="WP_068335378.1">
    <property type="nucleotide sequence ID" value="NZ_LVHF01000033.1"/>
</dbReference>
<dbReference type="AlphaFoldDB" id="A0A178K2I7"/>
<sequence length="207" mass="23884">MKYNQQLTQLVISNIENHERAKLVLDEVNQVLLARIAKEVQASLSTLPHTLDEESHFKFYDEGYIDFGFASWLEEEQRLGYFSIEASETADEADHEWLTHVCGLVDSSNCLLLRFYPHYRTLGLKAVVFKSRFKEAFLHSQLPEQGYKLSADGYAIEYPFKLNHQDILQGYPHDLEQAMVPVTNTMLAFEHALPEFEKVLATLKEKA</sequence>
<accession>A0A178K2I7</accession>
<dbReference type="Proteomes" id="UP000078503">
    <property type="component" value="Unassembled WGS sequence"/>
</dbReference>
<gene>
    <name evidence="1" type="ORF">A3K86_19580</name>
</gene>
<dbReference type="STRING" id="858640.A3K86_19580"/>
<reference evidence="1 2" key="1">
    <citation type="submission" date="2016-03" db="EMBL/GenBank/DDBJ databases">
        <title>Photobacterium proteolyticum sp. nov. a protease producing bacterium isolated from ocean sediments of Laizhou Bay.</title>
        <authorList>
            <person name="Li Y."/>
        </authorList>
    </citation>
    <scope>NUCLEOTIDE SEQUENCE [LARGE SCALE GENOMIC DNA]</scope>
    <source>
        <strain evidence="1 2">R-40508</strain>
    </source>
</reference>
<organism evidence="1 2">
    <name type="scientific">Photobacterium jeanii</name>
    <dbReference type="NCBI Taxonomy" id="858640"/>
    <lineage>
        <taxon>Bacteria</taxon>
        <taxon>Pseudomonadati</taxon>
        <taxon>Pseudomonadota</taxon>
        <taxon>Gammaproteobacteria</taxon>
        <taxon>Vibrionales</taxon>
        <taxon>Vibrionaceae</taxon>
        <taxon>Photobacterium</taxon>
    </lineage>
</organism>
<keyword evidence="2" id="KW-1185">Reference proteome</keyword>
<name>A0A178K2I7_9GAMM</name>
<dbReference type="EMBL" id="LVHF01000033">
    <property type="protein sequence ID" value="OAN11165.1"/>
    <property type="molecule type" value="Genomic_DNA"/>
</dbReference>
<protein>
    <submittedName>
        <fullName evidence="1">Uncharacterized protein</fullName>
    </submittedName>
</protein>